<keyword evidence="5" id="KW-0539">Nucleus</keyword>
<dbReference type="AlphaFoldDB" id="A0A5J4YWT7"/>
<feature type="compositionally biased region" description="Basic and acidic residues" evidence="7">
    <location>
        <begin position="485"/>
        <end position="496"/>
    </location>
</feature>
<accession>A0A5J4YWT7</accession>
<evidence type="ECO:0000256" key="2">
    <source>
        <dbReference type="ARBA" id="ARBA00022723"/>
    </source>
</evidence>
<dbReference type="OrthoDB" id="411372at2759"/>
<name>A0A5J4YWT7_PORPP</name>
<proteinExistence type="predicted"/>
<feature type="domain" description="C3H1-type" evidence="8">
    <location>
        <begin position="6"/>
        <end position="33"/>
    </location>
</feature>
<evidence type="ECO:0000313" key="10">
    <source>
        <dbReference type="Proteomes" id="UP000324585"/>
    </source>
</evidence>
<evidence type="ECO:0000256" key="6">
    <source>
        <dbReference type="PROSITE-ProRule" id="PRU00723"/>
    </source>
</evidence>
<dbReference type="InterPro" id="IPR051767">
    <property type="entry name" value="Nucleoporin_NUP42"/>
</dbReference>
<gene>
    <name evidence="9" type="ORF">FVE85_3158</name>
</gene>
<feature type="region of interest" description="Disordered" evidence="7">
    <location>
        <begin position="434"/>
        <end position="504"/>
    </location>
</feature>
<dbReference type="SMART" id="SM00356">
    <property type="entry name" value="ZnF_C3H1"/>
    <property type="match status" value="1"/>
</dbReference>
<organism evidence="9 10">
    <name type="scientific">Porphyridium purpureum</name>
    <name type="common">Red alga</name>
    <name type="synonym">Porphyridium cruentum</name>
    <dbReference type="NCBI Taxonomy" id="35688"/>
    <lineage>
        <taxon>Eukaryota</taxon>
        <taxon>Rhodophyta</taxon>
        <taxon>Bangiophyceae</taxon>
        <taxon>Porphyridiales</taxon>
        <taxon>Porphyridiaceae</taxon>
        <taxon>Porphyridium</taxon>
    </lineage>
</organism>
<evidence type="ECO:0000256" key="5">
    <source>
        <dbReference type="ARBA" id="ARBA00023242"/>
    </source>
</evidence>
<dbReference type="Pfam" id="PF18044">
    <property type="entry name" value="zf-CCCH_4"/>
    <property type="match status" value="1"/>
</dbReference>
<dbReference type="Proteomes" id="UP000324585">
    <property type="component" value="Unassembled WGS sequence"/>
</dbReference>
<dbReference type="InterPro" id="IPR036855">
    <property type="entry name" value="Znf_CCCH_sf"/>
</dbReference>
<evidence type="ECO:0000313" key="9">
    <source>
        <dbReference type="EMBL" id="KAA8494917.1"/>
    </source>
</evidence>
<evidence type="ECO:0000256" key="4">
    <source>
        <dbReference type="ARBA" id="ARBA00022833"/>
    </source>
</evidence>
<keyword evidence="4 6" id="KW-0862">Zinc</keyword>
<dbReference type="SUPFAM" id="SSF90229">
    <property type="entry name" value="CCCH zinc finger"/>
    <property type="match status" value="1"/>
</dbReference>
<sequence>MINTLSQSSKPCSYFQRGQCKFGDRCRFSHQTGSAPFDNAASVSSMFGSSAGGASFGGGAAVRSSSFGTGAGVGSSPFGASAAVGNSPFGGGAAVGNVPFGGGTAAGSTPFGANGATPAFGTSAAPFGGGSATFGTTTAGASSTPFGNAANFFGSSALGAPTTFANKFNTGQPAFGDAQQRKNFSMGEVMQGKSMPDKTSASALGFGVGVGSQSPTGPFSNLSTSPVAAQSFAGGIATATSIAGGFGGALQSAVASSSPIGATSFGQPTVTGTSPTTLAAAEPTMASNAQRPLTDPFGKSSTLAPDPLEKPGGLFPASGVALLSTSANASSSAASAAEIQGDFVTNLDFPSWSLTCYGPEKKECLVAGEKSAEEVRWNHAQRKVSGSAVSTDDENTEMLTHLTKFIDLLGGHGINVQETNVFRRARELNPLFSSSAHVQPTGPSASGSLQAATTMVTQHKSQPPNPWKQTARSQAARSGSQVSEGNDKVAGTREKSTQNAPLTLSAADMREYQAANFTFQQVPEAPPPPEMCK</sequence>
<comment type="subcellular location">
    <subcellularLocation>
        <location evidence="1">Nucleus</location>
    </subcellularLocation>
</comment>
<dbReference type="PANTHER" id="PTHR46527">
    <property type="entry name" value="NUCLEOPORIN-LIKE PROTEIN 2"/>
    <property type="match status" value="1"/>
</dbReference>
<evidence type="ECO:0000256" key="7">
    <source>
        <dbReference type="SAM" id="MobiDB-lite"/>
    </source>
</evidence>
<dbReference type="EMBL" id="VRMN01000004">
    <property type="protein sequence ID" value="KAA8494917.1"/>
    <property type="molecule type" value="Genomic_DNA"/>
</dbReference>
<keyword evidence="2 6" id="KW-0479">Metal-binding</keyword>
<keyword evidence="10" id="KW-1185">Reference proteome</keyword>
<protein>
    <recommendedName>
        <fullName evidence="8">C3H1-type domain-containing protein</fullName>
    </recommendedName>
</protein>
<feature type="region of interest" description="Disordered" evidence="7">
    <location>
        <begin position="284"/>
        <end position="304"/>
    </location>
</feature>
<reference evidence="10" key="1">
    <citation type="journal article" date="2019" name="Nat. Commun.">
        <title>Expansion of phycobilisome linker gene families in mesophilic red algae.</title>
        <authorList>
            <person name="Lee J."/>
            <person name="Kim D."/>
            <person name="Bhattacharya D."/>
            <person name="Yoon H.S."/>
        </authorList>
    </citation>
    <scope>NUCLEOTIDE SEQUENCE [LARGE SCALE GENOMIC DNA]</scope>
    <source>
        <strain evidence="10">CCMP 1328</strain>
    </source>
</reference>
<dbReference type="GO" id="GO:0008270">
    <property type="term" value="F:zinc ion binding"/>
    <property type="evidence" value="ECO:0007669"/>
    <property type="project" value="UniProtKB-KW"/>
</dbReference>
<dbReference type="PANTHER" id="PTHR46527:SF1">
    <property type="entry name" value="NUCLEOPORIN NUP42"/>
    <property type="match status" value="1"/>
</dbReference>
<dbReference type="InterPro" id="IPR041367">
    <property type="entry name" value="Znf-CCCH_4"/>
</dbReference>
<feature type="zinc finger region" description="C3H1-type" evidence="6">
    <location>
        <begin position="6"/>
        <end position="33"/>
    </location>
</feature>
<evidence type="ECO:0000256" key="1">
    <source>
        <dbReference type="ARBA" id="ARBA00004123"/>
    </source>
</evidence>
<keyword evidence="3 6" id="KW-0863">Zinc-finger</keyword>
<dbReference type="GO" id="GO:0005634">
    <property type="term" value="C:nucleus"/>
    <property type="evidence" value="ECO:0007669"/>
    <property type="project" value="UniProtKB-SubCell"/>
</dbReference>
<evidence type="ECO:0000259" key="8">
    <source>
        <dbReference type="PROSITE" id="PS50103"/>
    </source>
</evidence>
<evidence type="ECO:0000256" key="3">
    <source>
        <dbReference type="ARBA" id="ARBA00022771"/>
    </source>
</evidence>
<feature type="compositionally biased region" description="Polar residues" evidence="7">
    <location>
        <begin position="434"/>
        <end position="484"/>
    </location>
</feature>
<dbReference type="InterPro" id="IPR000571">
    <property type="entry name" value="Znf_CCCH"/>
</dbReference>
<dbReference type="PROSITE" id="PS50103">
    <property type="entry name" value="ZF_C3H1"/>
    <property type="match status" value="1"/>
</dbReference>
<dbReference type="Gene3D" id="2.30.30.1190">
    <property type="match status" value="1"/>
</dbReference>
<comment type="caution">
    <text evidence="9">The sequence shown here is derived from an EMBL/GenBank/DDBJ whole genome shotgun (WGS) entry which is preliminary data.</text>
</comment>
<dbReference type="OMA" id="KGGVWPF"/>